<protein>
    <submittedName>
        <fullName evidence="2">GNAT family N-acetyltransferase</fullName>
        <ecNumber evidence="2">2.3.-.-</ecNumber>
    </submittedName>
</protein>
<evidence type="ECO:0000259" key="1">
    <source>
        <dbReference type="PROSITE" id="PS51186"/>
    </source>
</evidence>
<name>A0ABW8HXK7_9BACL</name>
<dbReference type="EC" id="2.3.-.-" evidence="2"/>
<dbReference type="InterPro" id="IPR016181">
    <property type="entry name" value="Acyl_CoA_acyltransferase"/>
</dbReference>
<dbReference type="PANTHER" id="PTHR43792">
    <property type="entry name" value="GNAT FAMILY, PUTATIVE (AFU_ORTHOLOGUE AFUA_3G00765)-RELATED-RELATED"/>
    <property type="match status" value="1"/>
</dbReference>
<dbReference type="PROSITE" id="PS51186">
    <property type="entry name" value="GNAT"/>
    <property type="match status" value="1"/>
</dbReference>
<keyword evidence="2" id="KW-0808">Transferase</keyword>
<keyword evidence="2" id="KW-0012">Acyltransferase</keyword>
<feature type="domain" description="N-acetyltransferase" evidence="1">
    <location>
        <begin position="18"/>
        <end position="192"/>
    </location>
</feature>
<dbReference type="InterPro" id="IPR000182">
    <property type="entry name" value="GNAT_dom"/>
</dbReference>
<dbReference type="Pfam" id="PF13302">
    <property type="entry name" value="Acetyltransf_3"/>
    <property type="match status" value="1"/>
</dbReference>
<sequence length="195" mass="23161">MQSKDTINNRLSIACEDIILREYRLSDLERIHELTWQPEIHGYLPGWNVPKEVRQDWLINYEIPTNNEFIQRVQEGKHVEELILRLGIVLKETGELIGWCCSGIKDELPNPNREIMYAISKEHRNRGYASQAVRGIIQYLFENTEVEHLNAIALLENESSNKVILKNQFLFIDEIEIEEEKYNHYQLRKEDWLNL</sequence>
<dbReference type="EMBL" id="JBIYSL010000004">
    <property type="protein sequence ID" value="MFK0524428.1"/>
    <property type="molecule type" value="Genomic_DNA"/>
</dbReference>
<keyword evidence="3" id="KW-1185">Reference proteome</keyword>
<dbReference type="Proteomes" id="UP001618531">
    <property type="component" value="Unassembled WGS sequence"/>
</dbReference>
<dbReference type="PANTHER" id="PTHR43792:SF9">
    <property type="entry name" value="RIBOSOMAL-PROTEIN-ALANINE ACETYLTRANSFERASE"/>
    <property type="match status" value="1"/>
</dbReference>
<proteinExistence type="predicted"/>
<dbReference type="Gene3D" id="3.40.630.30">
    <property type="match status" value="1"/>
</dbReference>
<dbReference type="RefSeq" id="WP_402876920.1">
    <property type="nucleotide sequence ID" value="NZ_JBIYSL010000004.1"/>
</dbReference>
<dbReference type="CDD" id="cd04301">
    <property type="entry name" value="NAT_SF"/>
    <property type="match status" value="1"/>
</dbReference>
<evidence type="ECO:0000313" key="2">
    <source>
        <dbReference type="EMBL" id="MFK0524428.1"/>
    </source>
</evidence>
<accession>A0ABW8HXK7</accession>
<dbReference type="SUPFAM" id="SSF55729">
    <property type="entry name" value="Acyl-CoA N-acyltransferases (Nat)"/>
    <property type="match status" value="1"/>
</dbReference>
<organism evidence="2 3">
    <name type="scientific">Paenibacillus illinoisensis</name>
    <dbReference type="NCBI Taxonomy" id="59845"/>
    <lineage>
        <taxon>Bacteria</taxon>
        <taxon>Bacillati</taxon>
        <taxon>Bacillota</taxon>
        <taxon>Bacilli</taxon>
        <taxon>Bacillales</taxon>
        <taxon>Paenibacillaceae</taxon>
        <taxon>Paenibacillus</taxon>
    </lineage>
</organism>
<comment type="caution">
    <text evidence="2">The sequence shown here is derived from an EMBL/GenBank/DDBJ whole genome shotgun (WGS) entry which is preliminary data.</text>
</comment>
<dbReference type="InterPro" id="IPR051531">
    <property type="entry name" value="N-acetyltransferase"/>
</dbReference>
<gene>
    <name evidence="2" type="ORF">ACINKY_19710</name>
</gene>
<evidence type="ECO:0000313" key="3">
    <source>
        <dbReference type="Proteomes" id="UP001618531"/>
    </source>
</evidence>
<dbReference type="GO" id="GO:0016746">
    <property type="term" value="F:acyltransferase activity"/>
    <property type="evidence" value="ECO:0007669"/>
    <property type="project" value="UniProtKB-KW"/>
</dbReference>
<reference evidence="2 3" key="1">
    <citation type="submission" date="2024-11" db="EMBL/GenBank/DDBJ databases">
        <title>Identification and Characterization of a Novel Fosfomycin Bacillithiol Transferase FosB8 in Paenibacillus illinoisensis.</title>
        <authorList>
            <person name="Lu W."/>
        </authorList>
    </citation>
    <scope>NUCLEOTIDE SEQUENCE [LARGE SCALE GENOMIC DNA]</scope>
    <source>
        <strain evidence="2 3">WP77</strain>
    </source>
</reference>